<accession>A0A2K2DBP2</accession>
<gene>
    <name evidence="1" type="ORF">BRADI_2g33925v3</name>
</gene>
<dbReference type="Proteomes" id="UP000008810">
    <property type="component" value="Chromosome 2"/>
</dbReference>
<name>A0A2K2DBP2_BRADI</name>
<organism evidence="1">
    <name type="scientific">Brachypodium distachyon</name>
    <name type="common">Purple false brome</name>
    <name type="synonym">Trachynia distachya</name>
    <dbReference type="NCBI Taxonomy" id="15368"/>
    <lineage>
        <taxon>Eukaryota</taxon>
        <taxon>Viridiplantae</taxon>
        <taxon>Streptophyta</taxon>
        <taxon>Embryophyta</taxon>
        <taxon>Tracheophyta</taxon>
        <taxon>Spermatophyta</taxon>
        <taxon>Magnoliopsida</taxon>
        <taxon>Liliopsida</taxon>
        <taxon>Poales</taxon>
        <taxon>Poaceae</taxon>
        <taxon>BOP clade</taxon>
        <taxon>Pooideae</taxon>
        <taxon>Stipodae</taxon>
        <taxon>Brachypodieae</taxon>
        <taxon>Brachypodium</taxon>
    </lineage>
</organism>
<dbReference type="Gramene" id="PNT71697">
    <property type="protein sequence ID" value="PNT71697"/>
    <property type="gene ID" value="BRADI_2g33925v3"/>
</dbReference>
<sequence length="81" mass="9486">MSTVASGYVCLKKQKDPNHLRCYVMLMVTNEYRFLDRYIGHIEAGGQETRLGRLKMQRTEAQWSCLVFMDSWHWSVLSKVG</sequence>
<reference evidence="1" key="2">
    <citation type="submission" date="2017-06" db="EMBL/GenBank/DDBJ databases">
        <title>WGS assembly of Brachypodium distachyon.</title>
        <authorList>
            <consortium name="The International Brachypodium Initiative"/>
            <person name="Lucas S."/>
            <person name="Harmon-Smith M."/>
            <person name="Lail K."/>
            <person name="Tice H."/>
            <person name="Grimwood J."/>
            <person name="Bruce D."/>
            <person name="Barry K."/>
            <person name="Shu S."/>
            <person name="Lindquist E."/>
            <person name="Wang M."/>
            <person name="Pitluck S."/>
            <person name="Vogel J.P."/>
            <person name="Garvin D.F."/>
            <person name="Mockler T.C."/>
            <person name="Schmutz J."/>
            <person name="Rokhsar D."/>
            <person name="Bevan M.W."/>
        </authorList>
    </citation>
    <scope>NUCLEOTIDE SEQUENCE</scope>
    <source>
        <strain evidence="1">Bd21</strain>
    </source>
</reference>
<protein>
    <submittedName>
        <fullName evidence="1 2">Uncharacterized protein</fullName>
    </submittedName>
</protein>
<dbReference type="AlphaFoldDB" id="A0A2K2DBP2"/>
<evidence type="ECO:0000313" key="1">
    <source>
        <dbReference type="EMBL" id="PNT71697.1"/>
    </source>
</evidence>
<dbReference type="InParanoid" id="A0A2K2DBP2"/>
<dbReference type="EnsemblPlants" id="PNT71697">
    <property type="protein sequence ID" value="PNT71697"/>
    <property type="gene ID" value="BRADI_2g33925v3"/>
</dbReference>
<proteinExistence type="predicted"/>
<evidence type="ECO:0000313" key="3">
    <source>
        <dbReference type="Proteomes" id="UP000008810"/>
    </source>
</evidence>
<keyword evidence="3" id="KW-1185">Reference proteome</keyword>
<dbReference type="EMBL" id="CM000881">
    <property type="protein sequence ID" value="PNT71697.1"/>
    <property type="molecule type" value="Genomic_DNA"/>
</dbReference>
<reference evidence="1 2" key="1">
    <citation type="journal article" date="2010" name="Nature">
        <title>Genome sequencing and analysis of the model grass Brachypodium distachyon.</title>
        <authorList>
            <consortium name="International Brachypodium Initiative"/>
        </authorList>
    </citation>
    <scope>NUCLEOTIDE SEQUENCE [LARGE SCALE GENOMIC DNA]</scope>
    <source>
        <strain evidence="1 2">Bd21</strain>
    </source>
</reference>
<evidence type="ECO:0000313" key="2">
    <source>
        <dbReference type="EnsemblPlants" id="PNT71697"/>
    </source>
</evidence>
<reference evidence="2" key="3">
    <citation type="submission" date="2018-08" db="UniProtKB">
        <authorList>
            <consortium name="EnsemblPlants"/>
        </authorList>
    </citation>
    <scope>IDENTIFICATION</scope>
    <source>
        <strain evidence="2">cv. Bd21</strain>
    </source>
</reference>